<keyword evidence="1" id="KW-0472">Membrane</keyword>
<evidence type="ECO:0000256" key="2">
    <source>
        <dbReference type="SAM" id="SignalP"/>
    </source>
</evidence>
<name>A0ABP1PVB0_9HEXA</name>
<accession>A0ABP1PVB0</accession>
<gene>
    <name evidence="3" type="ORF">ODALV1_LOCUS3177</name>
</gene>
<evidence type="ECO:0000313" key="4">
    <source>
        <dbReference type="Proteomes" id="UP001642540"/>
    </source>
</evidence>
<keyword evidence="1" id="KW-0812">Transmembrane</keyword>
<comment type="caution">
    <text evidence="3">The sequence shown here is derived from an EMBL/GenBank/DDBJ whole genome shotgun (WGS) entry which is preliminary data.</text>
</comment>
<proteinExistence type="predicted"/>
<feature type="transmembrane region" description="Helical" evidence="1">
    <location>
        <begin position="211"/>
        <end position="230"/>
    </location>
</feature>
<keyword evidence="4" id="KW-1185">Reference proteome</keyword>
<evidence type="ECO:0000313" key="3">
    <source>
        <dbReference type="EMBL" id="CAL8075448.1"/>
    </source>
</evidence>
<sequence length="234" mass="26151">MTFRKFGALLVGWEVFLLTALNANALQCYNCYSVETPSNWEHNESVTLLPFDFTCGIASKPNPKLLVDCDEWAKGQAVNNTKLDETTNNNSTSSQLQNLFASENPDAGNIPWTCATFSFDGKMKKGSYDTRQFKGTYRTCFLLGNIKEIECNRGELEGLGDRFEGIPMKLFMKSLSGYFTQDTETVACTCFEDACNKDVLEDPGDVSIASIIYGFDFVLCFFGVICFQMISKIL</sequence>
<protein>
    <recommendedName>
        <fullName evidence="5">Protein sleepless</fullName>
    </recommendedName>
</protein>
<dbReference type="Proteomes" id="UP001642540">
    <property type="component" value="Unassembled WGS sequence"/>
</dbReference>
<feature type="signal peptide" evidence="2">
    <location>
        <begin position="1"/>
        <end position="25"/>
    </location>
</feature>
<evidence type="ECO:0008006" key="5">
    <source>
        <dbReference type="Google" id="ProtNLM"/>
    </source>
</evidence>
<keyword evidence="2" id="KW-0732">Signal</keyword>
<reference evidence="3 4" key="1">
    <citation type="submission" date="2024-08" db="EMBL/GenBank/DDBJ databases">
        <authorList>
            <person name="Cucini C."/>
            <person name="Frati F."/>
        </authorList>
    </citation>
    <scope>NUCLEOTIDE SEQUENCE [LARGE SCALE GENOMIC DNA]</scope>
</reference>
<feature type="chain" id="PRO_5045274647" description="Protein sleepless" evidence="2">
    <location>
        <begin position="26"/>
        <end position="234"/>
    </location>
</feature>
<evidence type="ECO:0000256" key="1">
    <source>
        <dbReference type="SAM" id="Phobius"/>
    </source>
</evidence>
<keyword evidence="1" id="KW-1133">Transmembrane helix</keyword>
<dbReference type="EMBL" id="CAXLJM020000008">
    <property type="protein sequence ID" value="CAL8075448.1"/>
    <property type="molecule type" value="Genomic_DNA"/>
</dbReference>
<organism evidence="3 4">
    <name type="scientific">Orchesella dallaii</name>
    <dbReference type="NCBI Taxonomy" id="48710"/>
    <lineage>
        <taxon>Eukaryota</taxon>
        <taxon>Metazoa</taxon>
        <taxon>Ecdysozoa</taxon>
        <taxon>Arthropoda</taxon>
        <taxon>Hexapoda</taxon>
        <taxon>Collembola</taxon>
        <taxon>Entomobryomorpha</taxon>
        <taxon>Entomobryoidea</taxon>
        <taxon>Orchesellidae</taxon>
        <taxon>Orchesellinae</taxon>
        <taxon>Orchesella</taxon>
    </lineage>
</organism>